<dbReference type="Pfam" id="PF00989">
    <property type="entry name" value="PAS"/>
    <property type="match status" value="1"/>
</dbReference>
<dbReference type="RefSeq" id="WP_092722863.1">
    <property type="nucleotide sequence ID" value="NZ_FNNO01000003.1"/>
</dbReference>
<dbReference type="InterPro" id="IPR035965">
    <property type="entry name" value="PAS-like_dom_sf"/>
</dbReference>
<dbReference type="GO" id="GO:0006355">
    <property type="term" value="P:regulation of DNA-templated transcription"/>
    <property type="evidence" value="ECO:0007669"/>
    <property type="project" value="InterPro"/>
</dbReference>
<dbReference type="Gene3D" id="3.40.50.2300">
    <property type="match status" value="1"/>
</dbReference>
<dbReference type="InterPro" id="IPR052162">
    <property type="entry name" value="Sensor_kinase/Photoreceptor"/>
</dbReference>
<dbReference type="Pfam" id="PF00072">
    <property type="entry name" value="Response_reg"/>
    <property type="match status" value="1"/>
</dbReference>
<evidence type="ECO:0000259" key="9">
    <source>
        <dbReference type="PROSITE" id="PS50113"/>
    </source>
</evidence>
<dbReference type="CDD" id="cd17535">
    <property type="entry name" value="REC_NarL-like"/>
    <property type="match status" value="1"/>
</dbReference>
<feature type="domain" description="PAC" evidence="9">
    <location>
        <begin position="597"/>
        <end position="649"/>
    </location>
</feature>
<dbReference type="EC" id="2.7.13.3" evidence="2"/>
<dbReference type="SUPFAM" id="SSF55785">
    <property type="entry name" value="PYP-like sensor domain (PAS domain)"/>
    <property type="match status" value="7"/>
</dbReference>
<dbReference type="PROSITE" id="PS50113">
    <property type="entry name" value="PAC"/>
    <property type="match status" value="6"/>
</dbReference>
<sequence length="932" mass="103892">MQKVLIIDDSKLVGARLTEILSGIKSVQVLGQAKSAREGLALSEKFSPDIVFLDIQLPDGNGTSILPALKKIKPGINVVILSNFDADLHRPLFPGLEGDYYLDKSKEFLKIPEIIEKIIKTEKIPGNNAPVKIKTKLFDKDIVSTADQALDFIGNILESSTEYSIIGKDLEGTILLWNEGARILYGYKPEEAIGKMNSSSLHTPEDVKANVPRLIMDSALKEGKWEGTLNRIRKNGNRFTARVVITPRRDSSGKAIGFLLISKDISDEIRLTQELQATQLYTRSLIEANIDALMTTDPLGVITDINKQMEILTGYPREKLLGMPFKNYFTDPMRAEEGIRRVLQEGRVTNYELTSRSVDGKTTQVSYNASTFHDAQGKLLGVFAAARDITEQKKLEQQLRESQAYNRGLIESSVDGLVTVDRNGKVSDVNARMCQMSEYAREDLLGMPFADFFLDTEQAKLGVKQTFEKGEVTNYVLTLLTHSDKRIRVSFNATVFRDNFNEVRGIFASARDITQQEKLQSQLSVERTYNRGLIEASLDGLITVDPMLKITDVNETMCRMAGFKREELIGTLFPNYFTDLTRAAEGVRLTLDKGAVTNYELTLRNKDGQQKLVSFNAATFGNETGSDRGIFASARDITEQARLQGQLAEQRAYNRGLIEASVDGLVTVDENMIITDVNDTMCKMAEKNRNQLIGSSFPEYFKEKEQAENGVRLTFKEGAVTNYVLTLLAGEGKQIPVSFNAAIFRDITGNVKGIFASARDITAQKQLEEKLQASQLYTRSLIESNIDALMTTDPLGTITDVNKQMEALTGYSREELIGSPYKNYFTNTALAEEGIRLVLREGLVSNFELTARHKNGKETLVAYNAVTFTDRQRKLQGVFAAARDITEQKKLEQQLRESHAYNRGLIEASVDGLITVDPAQALLQTLMTACAR</sequence>
<reference evidence="10 11" key="1">
    <citation type="submission" date="2016-10" db="EMBL/GenBank/DDBJ databases">
        <authorList>
            <person name="Varghese N."/>
            <person name="Submissions S."/>
        </authorList>
    </citation>
    <scope>NUCLEOTIDE SEQUENCE [LARGE SCALE GENOMIC DNA]</scope>
    <source>
        <strain evidence="10 11">DSM 25353</strain>
    </source>
</reference>
<dbReference type="PROSITE" id="PS50110">
    <property type="entry name" value="RESPONSE_REGULATORY"/>
    <property type="match status" value="1"/>
</dbReference>
<evidence type="ECO:0000313" key="11">
    <source>
        <dbReference type="Proteomes" id="UP000198711"/>
    </source>
</evidence>
<dbReference type="InterPro" id="IPR000014">
    <property type="entry name" value="PAS"/>
</dbReference>
<dbReference type="Proteomes" id="UP000198711">
    <property type="component" value="Unassembled WGS sequence"/>
</dbReference>
<dbReference type="PROSITE" id="PS50112">
    <property type="entry name" value="PAS"/>
    <property type="match status" value="5"/>
</dbReference>
<accession>A0A8X8LDL1</accession>
<feature type="domain" description="PAS" evidence="8">
    <location>
        <begin position="526"/>
        <end position="570"/>
    </location>
</feature>
<evidence type="ECO:0000256" key="3">
    <source>
        <dbReference type="ARBA" id="ARBA00022553"/>
    </source>
</evidence>
<dbReference type="EMBL" id="FNNO01000003">
    <property type="protein sequence ID" value="SDW54043.1"/>
    <property type="molecule type" value="Genomic_DNA"/>
</dbReference>
<dbReference type="SMART" id="SM00086">
    <property type="entry name" value="PAC"/>
    <property type="match status" value="6"/>
</dbReference>
<dbReference type="InterPro" id="IPR058245">
    <property type="entry name" value="NreC/VraR/RcsB-like_REC"/>
</dbReference>
<dbReference type="GO" id="GO:0000160">
    <property type="term" value="P:phosphorelay signal transduction system"/>
    <property type="evidence" value="ECO:0007669"/>
    <property type="project" value="InterPro"/>
</dbReference>
<dbReference type="InterPro" id="IPR011006">
    <property type="entry name" value="CheY-like_superfamily"/>
</dbReference>
<dbReference type="InterPro" id="IPR001789">
    <property type="entry name" value="Sig_transdc_resp-reg_receiver"/>
</dbReference>
<feature type="domain" description="PAC" evidence="9">
    <location>
        <begin position="223"/>
        <end position="277"/>
    </location>
</feature>
<evidence type="ECO:0000256" key="1">
    <source>
        <dbReference type="ARBA" id="ARBA00000085"/>
    </source>
</evidence>
<dbReference type="InterPro" id="IPR001610">
    <property type="entry name" value="PAC"/>
</dbReference>
<dbReference type="InterPro" id="IPR013767">
    <property type="entry name" value="PAS_fold"/>
</dbReference>
<dbReference type="PANTHER" id="PTHR43304">
    <property type="entry name" value="PHYTOCHROME-LIKE PROTEIN CPH1"/>
    <property type="match status" value="1"/>
</dbReference>
<proteinExistence type="predicted"/>
<dbReference type="InterPro" id="IPR000700">
    <property type="entry name" value="PAS-assoc_C"/>
</dbReference>
<gene>
    <name evidence="10" type="ORF">SAMN05444410_103226</name>
</gene>
<dbReference type="SMART" id="SM00448">
    <property type="entry name" value="REC"/>
    <property type="match status" value="1"/>
</dbReference>
<feature type="domain" description="PAC" evidence="9">
    <location>
        <begin position="473"/>
        <end position="525"/>
    </location>
</feature>
<evidence type="ECO:0000313" key="10">
    <source>
        <dbReference type="EMBL" id="SDW54043.1"/>
    </source>
</evidence>
<dbReference type="SUPFAM" id="SSF52172">
    <property type="entry name" value="CheY-like"/>
    <property type="match status" value="1"/>
</dbReference>
<feature type="domain" description="Response regulatory" evidence="7">
    <location>
        <begin position="3"/>
        <end position="119"/>
    </location>
</feature>
<comment type="caution">
    <text evidence="10">The sequence shown here is derived from an EMBL/GenBank/DDBJ whole genome shotgun (WGS) entry which is preliminary data.</text>
</comment>
<dbReference type="NCBIfam" id="TIGR00229">
    <property type="entry name" value="sensory_box"/>
    <property type="match status" value="6"/>
</dbReference>
<organism evidence="10 11">
    <name type="scientific">Hydrobacter penzbergensis</name>
    <dbReference type="NCBI Taxonomy" id="1235997"/>
    <lineage>
        <taxon>Bacteria</taxon>
        <taxon>Pseudomonadati</taxon>
        <taxon>Bacteroidota</taxon>
        <taxon>Chitinophagia</taxon>
        <taxon>Chitinophagales</taxon>
        <taxon>Chitinophagaceae</taxon>
        <taxon>Hydrobacter</taxon>
    </lineage>
</organism>
<feature type="domain" description="PAS" evidence="8">
    <location>
        <begin position="774"/>
        <end position="818"/>
    </location>
</feature>
<evidence type="ECO:0000256" key="2">
    <source>
        <dbReference type="ARBA" id="ARBA00012438"/>
    </source>
</evidence>
<dbReference type="SMART" id="SM00091">
    <property type="entry name" value="PAS"/>
    <property type="match status" value="6"/>
</dbReference>
<dbReference type="Gene3D" id="3.30.450.20">
    <property type="entry name" value="PAS domain"/>
    <property type="match status" value="6"/>
</dbReference>
<protein>
    <recommendedName>
        <fullName evidence="2">histidine kinase</fullName>
        <ecNumber evidence="2">2.7.13.3</ecNumber>
    </recommendedName>
</protein>
<feature type="domain" description="PAC" evidence="9">
    <location>
        <begin position="845"/>
        <end position="897"/>
    </location>
</feature>
<evidence type="ECO:0000256" key="4">
    <source>
        <dbReference type="ARBA" id="ARBA00022679"/>
    </source>
</evidence>
<feature type="domain" description="PAS" evidence="8">
    <location>
        <begin position="278"/>
        <end position="322"/>
    </location>
</feature>
<evidence type="ECO:0000256" key="6">
    <source>
        <dbReference type="PROSITE-ProRule" id="PRU00169"/>
    </source>
</evidence>
<evidence type="ECO:0000259" key="8">
    <source>
        <dbReference type="PROSITE" id="PS50112"/>
    </source>
</evidence>
<dbReference type="CDD" id="cd00130">
    <property type="entry name" value="PAS"/>
    <property type="match status" value="6"/>
</dbReference>
<name>A0A8X8LDL1_9BACT</name>
<keyword evidence="4" id="KW-0808">Transferase</keyword>
<comment type="catalytic activity">
    <reaction evidence="1">
        <text>ATP + protein L-histidine = ADP + protein N-phospho-L-histidine.</text>
        <dbReference type="EC" id="2.7.13.3"/>
    </reaction>
</comment>
<evidence type="ECO:0000259" key="7">
    <source>
        <dbReference type="PROSITE" id="PS50110"/>
    </source>
</evidence>
<keyword evidence="3 6" id="KW-0597">Phosphoprotein</keyword>
<feature type="domain" description="PAC" evidence="9">
    <location>
        <begin position="721"/>
        <end position="773"/>
    </location>
</feature>
<dbReference type="PANTHER" id="PTHR43304:SF1">
    <property type="entry name" value="PAC DOMAIN-CONTAINING PROTEIN"/>
    <property type="match status" value="1"/>
</dbReference>
<feature type="modified residue" description="4-aspartylphosphate" evidence="6">
    <location>
        <position position="54"/>
    </location>
</feature>
<keyword evidence="11" id="KW-1185">Reference proteome</keyword>
<feature type="domain" description="PAC" evidence="9">
    <location>
        <begin position="349"/>
        <end position="401"/>
    </location>
</feature>
<feature type="domain" description="PAS" evidence="8">
    <location>
        <begin position="149"/>
        <end position="223"/>
    </location>
</feature>
<dbReference type="Pfam" id="PF13426">
    <property type="entry name" value="PAS_9"/>
    <property type="match status" value="5"/>
</dbReference>
<dbReference type="GO" id="GO:0004673">
    <property type="term" value="F:protein histidine kinase activity"/>
    <property type="evidence" value="ECO:0007669"/>
    <property type="project" value="UniProtKB-EC"/>
</dbReference>
<feature type="domain" description="PAS" evidence="8">
    <location>
        <begin position="402"/>
        <end position="446"/>
    </location>
</feature>
<keyword evidence="5" id="KW-0418">Kinase</keyword>
<evidence type="ECO:0000256" key="5">
    <source>
        <dbReference type="ARBA" id="ARBA00022777"/>
    </source>
</evidence>
<dbReference type="AlphaFoldDB" id="A0A8X8LDL1"/>